<reference evidence="3" key="1">
    <citation type="submission" date="2018-05" db="EMBL/GenBank/DDBJ databases">
        <authorList>
            <person name="Liu B.-T."/>
        </authorList>
    </citation>
    <scope>NUCLEOTIDE SEQUENCE [LARGE SCALE GENOMIC DNA]</scope>
    <source>
        <strain evidence="3">WD6-1</strain>
    </source>
</reference>
<evidence type="ECO:0000313" key="2">
    <source>
        <dbReference type="EMBL" id="PWE16732.1"/>
    </source>
</evidence>
<dbReference type="PROSITE" id="PS51257">
    <property type="entry name" value="PROKAR_LIPOPROTEIN"/>
    <property type="match status" value="1"/>
</dbReference>
<sequence length="178" mass="19608">MPTRLHAVLAAVLAAIVLGAGGCTETDPAAEAPRELTWPDLIPPEEREQIAALREGRAGPGATEGFPAREDQQIRIFNVVEELDGERVRMPGFILPLDYAERGSAREFLFLPYHGACVHYPAPPPNQVVYLTSEEPIRFDELWDPVWIEGVLTVSRTETDLAAAAYAMTPESVEPYEP</sequence>
<feature type="signal peptide" evidence="1">
    <location>
        <begin position="1"/>
        <end position="20"/>
    </location>
</feature>
<protein>
    <submittedName>
        <fullName evidence="2">DUF3299 domain-containing protein</fullName>
    </submittedName>
</protein>
<keyword evidence="3" id="KW-1185">Reference proteome</keyword>
<dbReference type="EMBL" id="QEXV01000005">
    <property type="protein sequence ID" value="PWE16732.1"/>
    <property type="molecule type" value="Genomic_DNA"/>
</dbReference>
<dbReference type="Gene3D" id="2.40.50.870">
    <property type="entry name" value="Protein of unknown function (DUF3299)"/>
    <property type="match status" value="1"/>
</dbReference>
<evidence type="ECO:0000256" key="1">
    <source>
        <dbReference type="SAM" id="SignalP"/>
    </source>
</evidence>
<keyword evidence="1" id="KW-0732">Signal</keyword>
<accession>A0A2U2BRV8</accession>
<comment type="caution">
    <text evidence="2">The sequence shown here is derived from an EMBL/GenBank/DDBJ whole genome shotgun (WGS) entry which is preliminary data.</text>
</comment>
<organism evidence="2 3">
    <name type="scientific">Marinicauda salina</name>
    <dbReference type="NCBI Taxonomy" id="2135793"/>
    <lineage>
        <taxon>Bacteria</taxon>
        <taxon>Pseudomonadati</taxon>
        <taxon>Pseudomonadota</taxon>
        <taxon>Alphaproteobacteria</taxon>
        <taxon>Maricaulales</taxon>
        <taxon>Maricaulaceae</taxon>
        <taxon>Marinicauda</taxon>
    </lineage>
</organism>
<dbReference type="RefSeq" id="WP_109253455.1">
    <property type="nucleotide sequence ID" value="NZ_QEXV01000005.1"/>
</dbReference>
<dbReference type="InterPro" id="IPR021727">
    <property type="entry name" value="DUF3299"/>
</dbReference>
<gene>
    <name evidence="2" type="ORF">DDZ18_11035</name>
</gene>
<dbReference type="Pfam" id="PF11736">
    <property type="entry name" value="DUF3299"/>
    <property type="match status" value="1"/>
</dbReference>
<evidence type="ECO:0000313" key="3">
    <source>
        <dbReference type="Proteomes" id="UP000245168"/>
    </source>
</evidence>
<dbReference type="OrthoDB" id="9812956at2"/>
<feature type="chain" id="PRO_5015638949" evidence="1">
    <location>
        <begin position="21"/>
        <end position="178"/>
    </location>
</feature>
<dbReference type="Proteomes" id="UP000245168">
    <property type="component" value="Unassembled WGS sequence"/>
</dbReference>
<name>A0A2U2BRV8_9PROT</name>
<dbReference type="AlphaFoldDB" id="A0A2U2BRV8"/>
<proteinExistence type="predicted"/>